<accession>H7EPK1</accession>
<feature type="transmembrane region" description="Helical" evidence="7">
    <location>
        <begin position="362"/>
        <end position="380"/>
    </location>
</feature>
<evidence type="ECO:0000256" key="1">
    <source>
        <dbReference type="ARBA" id="ARBA00004651"/>
    </source>
</evidence>
<dbReference type="EMBL" id="AGRW01000055">
    <property type="protein sequence ID" value="EIC00402.1"/>
    <property type="molecule type" value="Genomic_DNA"/>
</dbReference>
<dbReference type="InterPro" id="IPR002528">
    <property type="entry name" value="MATE_fam"/>
</dbReference>
<name>H7EPK1_9SPIR</name>
<feature type="transmembrane region" description="Helical" evidence="7">
    <location>
        <begin position="169"/>
        <end position="190"/>
    </location>
</feature>
<dbReference type="GO" id="GO:0015297">
    <property type="term" value="F:antiporter activity"/>
    <property type="evidence" value="ECO:0007669"/>
    <property type="project" value="InterPro"/>
</dbReference>
<dbReference type="STRING" id="907348.TresaDRAFT_0496"/>
<dbReference type="PANTHER" id="PTHR43549">
    <property type="entry name" value="MULTIDRUG RESISTANCE PROTEIN YPNP-RELATED"/>
    <property type="match status" value="1"/>
</dbReference>
<evidence type="ECO:0000256" key="7">
    <source>
        <dbReference type="SAM" id="Phobius"/>
    </source>
</evidence>
<feature type="transmembrane region" description="Helical" evidence="7">
    <location>
        <begin position="54"/>
        <end position="77"/>
    </location>
</feature>
<dbReference type="PANTHER" id="PTHR43549:SF3">
    <property type="entry name" value="MULTIDRUG RESISTANCE PROTEIN YPNP-RELATED"/>
    <property type="match status" value="1"/>
</dbReference>
<protein>
    <submittedName>
        <fullName evidence="8">MATE efflux family protein</fullName>
    </submittedName>
</protein>
<feature type="transmembrane region" description="Helical" evidence="7">
    <location>
        <begin position="288"/>
        <end position="310"/>
    </location>
</feature>
<feature type="transmembrane region" description="Helical" evidence="7">
    <location>
        <begin position="419"/>
        <end position="441"/>
    </location>
</feature>
<feature type="transmembrane region" description="Helical" evidence="7">
    <location>
        <begin position="139"/>
        <end position="162"/>
    </location>
</feature>
<feature type="transmembrane region" description="Helical" evidence="7">
    <location>
        <begin position="98"/>
        <end position="119"/>
    </location>
</feature>
<comment type="caution">
    <text evidence="8">The sequence shown here is derived from an EMBL/GenBank/DDBJ whole genome shotgun (WGS) entry which is preliminary data.</text>
</comment>
<evidence type="ECO:0000313" key="9">
    <source>
        <dbReference type="Proteomes" id="UP000003571"/>
    </source>
</evidence>
<dbReference type="InterPro" id="IPR052031">
    <property type="entry name" value="Membrane_Transporter-Flippase"/>
</dbReference>
<feature type="transmembrane region" description="Helical" evidence="7">
    <location>
        <begin position="248"/>
        <end position="268"/>
    </location>
</feature>
<keyword evidence="2" id="KW-0813">Transport</keyword>
<keyword evidence="5 7" id="KW-1133">Transmembrane helix</keyword>
<dbReference type="GO" id="GO:0042910">
    <property type="term" value="F:xenobiotic transmembrane transporter activity"/>
    <property type="evidence" value="ECO:0007669"/>
    <property type="project" value="InterPro"/>
</dbReference>
<evidence type="ECO:0000256" key="5">
    <source>
        <dbReference type="ARBA" id="ARBA00022989"/>
    </source>
</evidence>
<keyword evidence="3" id="KW-1003">Cell membrane</keyword>
<dbReference type="Proteomes" id="UP000003571">
    <property type="component" value="Unassembled WGS sequence"/>
</dbReference>
<keyword evidence="6 7" id="KW-0472">Membrane</keyword>
<sequence length="453" mass="48291">MKNFKSFIHPDLTGGPILPALISFAFPLIVSLAFQQLYNAVDAIIVGHYLAEDSLAAIGSSAVLFELLVGFGNGFGNGLSIVAARAFGSGNRDSLKKVVAMSLMLTALVTVIVTAVSRFCLMPALDVLGTPAEIKEESFSYINTVTMFAVVMFAFNLLSGLLRATGDSFSPLVFLVIASILNIALDLLFITKLDMGVRGAAVATVVAQGVSAILCAVFIATKARIIIPAARHFSAERKTVSELLGQGISMALMGSLVSSGTVVLQSAINSFGTMVIAGHLASRKIFSIVNIPLISLGTASSTFVSQNLGAGKPDRIRAGIKLSITMAVIWAVFLIATMKFTVRPLLSFISGSANETLLEYGTNYLYFCIPFFLILGGLFVSRNSLQGLGSKILPLISSVIELLGKILFTALIVPKLGTWGIIICEPLIWCVMFAQLIFVLLRHPAMREGKIRK</sequence>
<reference evidence="8 9" key="1">
    <citation type="submission" date="2011-09" db="EMBL/GenBank/DDBJ databases">
        <title>The draft genome of Treponema saccharophilum DSM 2985.</title>
        <authorList>
            <consortium name="US DOE Joint Genome Institute (JGI-PGF)"/>
            <person name="Lucas S."/>
            <person name="Copeland A."/>
            <person name="Lapidus A."/>
            <person name="Glavina del Rio T."/>
            <person name="Dalin E."/>
            <person name="Tice H."/>
            <person name="Bruce D."/>
            <person name="Goodwin L."/>
            <person name="Pitluck S."/>
            <person name="Peters L."/>
            <person name="Kyrpides N."/>
            <person name="Mavromatis K."/>
            <person name="Ivanova N."/>
            <person name="Markowitz V."/>
            <person name="Cheng J.-F."/>
            <person name="Hugenholtz P."/>
            <person name="Woyke T."/>
            <person name="Wu D."/>
            <person name="Gronow S."/>
            <person name="Wellnitz S."/>
            <person name="Brambilla E."/>
            <person name="Klenk H.-P."/>
            <person name="Eisen J.A."/>
        </authorList>
    </citation>
    <scope>NUCLEOTIDE SEQUENCE [LARGE SCALE GENOMIC DNA]</scope>
    <source>
        <strain evidence="8 9">DSM 2985</strain>
    </source>
</reference>
<feature type="transmembrane region" description="Helical" evidence="7">
    <location>
        <begin position="202"/>
        <end position="227"/>
    </location>
</feature>
<dbReference type="PATRIC" id="fig|907348.3.peg.2903"/>
<dbReference type="Pfam" id="PF01554">
    <property type="entry name" value="MatE"/>
    <property type="match status" value="2"/>
</dbReference>
<feature type="transmembrane region" description="Helical" evidence="7">
    <location>
        <begin position="392"/>
        <end position="413"/>
    </location>
</feature>
<comment type="subcellular location">
    <subcellularLocation>
        <location evidence="1">Cell membrane</location>
        <topology evidence="1">Multi-pass membrane protein</topology>
    </subcellularLocation>
</comment>
<dbReference type="OrthoDB" id="9806302at2"/>
<dbReference type="NCBIfam" id="TIGR00797">
    <property type="entry name" value="matE"/>
    <property type="match status" value="1"/>
</dbReference>
<dbReference type="RefSeq" id="WP_002706581.1">
    <property type="nucleotide sequence ID" value="NZ_AGRW01000055.1"/>
</dbReference>
<evidence type="ECO:0000256" key="3">
    <source>
        <dbReference type="ARBA" id="ARBA00022475"/>
    </source>
</evidence>
<evidence type="ECO:0000256" key="4">
    <source>
        <dbReference type="ARBA" id="ARBA00022692"/>
    </source>
</evidence>
<feature type="transmembrane region" description="Helical" evidence="7">
    <location>
        <begin position="12"/>
        <end position="34"/>
    </location>
</feature>
<gene>
    <name evidence="8" type="ORF">TresaDRAFT_0496</name>
</gene>
<dbReference type="PIRSF" id="PIRSF006603">
    <property type="entry name" value="DinF"/>
    <property type="match status" value="1"/>
</dbReference>
<organism evidence="8 9">
    <name type="scientific">Treponema saccharophilum DSM 2985</name>
    <dbReference type="NCBI Taxonomy" id="907348"/>
    <lineage>
        <taxon>Bacteria</taxon>
        <taxon>Pseudomonadati</taxon>
        <taxon>Spirochaetota</taxon>
        <taxon>Spirochaetia</taxon>
        <taxon>Spirochaetales</taxon>
        <taxon>Treponemataceae</taxon>
        <taxon>Treponema</taxon>
    </lineage>
</organism>
<keyword evidence="4 7" id="KW-0812">Transmembrane</keyword>
<evidence type="ECO:0000256" key="2">
    <source>
        <dbReference type="ARBA" id="ARBA00022448"/>
    </source>
</evidence>
<evidence type="ECO:0000256" key="6">
    <source>
        <dbReference type="ARBA" id="ARBA00023136"/>
    </source>
</evidence>
<keyword evidence="9" id="KW-1185">Reference proteome</keyword>
<evidence type="ECO:0000313" key="8">
    <source>
        <dbReference type="EMBL" id="EIC00402.1"/>
    </source>
</evidence>
<dbReference type="AlphaFoldDB" id="H7EPK1"/>
<dbReference type="eggNOG" id="COG0534">
    <property type="taxonomic scope" value="Bacteria"/>
</dbReference>
<proteinExistence type="predicted"/>
<dbReference type="GO" id="GO:0005886">
    <property type="term" value="C:plasma membrane"/>
    <property type="evidence" value="ECO:0007669"/>
    <property type="project" value="UniProtKB-SubCell"/>
</dbReference>
<dbReference type="InterPro" id="IPR048279">
    <property type="entry name" value="MdtK-like"/>
</dbReference>
<feature type="transmembrane region" description="Helical" evidence="7">
    <location>
        <begin position="322"/>
        <end position="342"/>
    </location>
</feature>